<reference evidence="1 2" key="1">
    <citation type="journal article" date="2016" name="Nat. Commun.">
        <title>Thousands of microbial genomes shed light on interconnected biogeochemical processes in an aquifer system.</title>
        <authorList>
            <person name="Anantharaman K."/>
            <person name="Brown C.T."/>
            <person name="Hug L.A."/>
            <person name="Sharon I."/>
            <person name="Castelle C.J."/>
            <person name="Probst A.J."/>
            <person name="Thomas B.C."/>
            <person name="Singh A."/>
            <person name="Wilkins M.J."/>
            <person name="Karaoz U."/>
            <person name="Brodie E.L."/>
            <person name="Williams K.H."/>
            <person name="Hubbard S.S."/>
            <person name="Banfield J.F."/>
        </authorList>
    </citation>
    <scope>NUCLEOTIDE SEQUENCE [LARGE SCALE GENOMIC DNA]</scope>
</reference>
<proteinExistence type="predicted"/>
<evidence type="ECO:0000313" key="2">
    <source>
        <dbReference type="Proteomes" id="UP000176897"/>
    </source>
</evidence>
<comment type="caution">
    <text evidence="1">The sequence shown here is derived from an EMBL/GenBank/DDBJ whole genome shotgun (WGS) entry which is preliminary data.</text>
</comment>
<protein>
    <submittedName>
        <fullName evidence="1">Uncharacterized protein</fullName>
    </submittedName>
</protein>
<name>A0A1F7UTH2_9BACT</name>
<organism evidence="1 2">
    <name type="scientific">Candidatus Uhrbacteria bacterium RIFCSPLOWO2_01_FULL_47_24</name>
    <dbReference type="NCBI Taxonomy" id="1802401"/>
    <lineage>
        <taxon>Bacteria</taxon>
        <taxon>Candidatus Uhriibacteriota</taxon>
    </lineage>
</organism>
<accession>A0A1F7UTH2</accession>
<dbReference type="AlphaFoldDB" id="A0A1F7UTH2"/>
<evidence type="ECO:0000313" key="1">
    <source>
        <dbReference type="EMBL" id="OGL81014.1"/>
    </source>
</evidence>
<sequence length="126" mass="13296">MCSTHGLLLSGSVRLWASDNELLEDGIDGDGDGDGVADADEIVNFVQFEGDQFVTIVAGTIKTFILKADTTGVSSSMDDTVRFDVMDETAAVDGNEFQWDAPTVGIVDRSGTGVPYLPVIGGTLVY</sequence>
<gene>
    <name evidence="1" type="ORF">A3B21_01215</name>
</gene>
<dbReference type="EMBL" id="MGEJ01000011">
    <property type="protein sequence ID" value="OGL81014.1"/>
    <property type="molecule type" value="Genomic_DNA"/>
</dbReference>
<dbReference type="Proteomes" id="UP000176897">
    <property type="component" value="Unassembled WGS sequence"/>
</dbReference>
<dbReference type="STRING" id="1802401.A3B21_01215"/>